<organism evidence="1 2">
    <name type="scientific">Erwinia mallotivora</name>
    <dbReference type="NCBI Taxonomy" id="69222"/>
    <lineage>
        <taxon>Bacteria</taxon>
        <taxon>Pseudomonadati</taxon>
        <taxon>Pseudomonadota</taxon>
        <taxon>Gammaproteobacteria</taxon>
        <taxon>Enterobacterales</taxon>
        <taxon>Erwiniaceae</taxon>
        <taxon>Erwinia</taxon>
    </lineage>
</organism>
<dbReference type="EMBL" id="JFHN01000053">
    <property type="protein sequence ID" value="EXU74785.1"/>
    <property type="molecule type" value="Genomic_DNA"/>
</dbReference>
<accession>A0A014NLY6</accession>
<dbReference type="Proteomes" id="UP000019918">
    <property type="component" value="Unassembled WGS sequence"/>
</dbReference>
<evidence type="ECO:0008006" key="3">
    <source>
        <dbReference type="Google" id="ProtNLM"/>
    </source>
</evidence>
<dbReference type="Gene3D" id="1.10.10.10">
    <property type="entry name" value="Winged helix-like DNA-binding domain superfamily/Winged helix DNA-binding domain"/>
    <property type="match status" value="1"/>
</dbReference>
<comment type="caution">
    <text evidence="1">The sequence shown here is derived from an EMBL/GenBank/DDBJ whole genome shotgun (WGS) entry which is preliminary data.</text>
</comment>
<proteinExistence type="predicted"/>
<dbReference type="Pfam" id="PF07037">
    <property type="entry name" value="YfeC-like"/>
    <property type="match status" value="1"/>
</dbReference>
<protein>
    <recommendedName>
        <fullName evidence="3">DNA-binding transcriptional regulator</fullName>
    </recommendedName>
</protein>
<gene>
    <name evidence="1" type="ORF">BG55_13640</name>
</gene>
<reference evidence="1 2" key="1">
    <citation type="submission" date="2014-02" db="EMBL/GenBank/DDBJ databases">
        <title>Draft genome of Erwinia mallotivora strain BT-MARDI, a papaya dieback pathogen.</title>
        <authorList>
            <person name="Redzuan R."/>
            <person name="Abu Bakar N."/>
            <person name="Badrun R."/>
            <person name="Mohd Raih M.F."/>
            <person name="Rozano L."/>
            <person name="Mat Amin N."/>
        </authorList>
    </citation>
    <scope>NUCLEOTIDE SEQUENCE [LARGE SCALE GENOMIC DNA]</scope>
    <source>
        <strain evidence="1 2">BT-MARDI</strain>
    </source>
</reference>
<dbReference type="InterPro" id="IPR010749">
    <property type="entry name" value="YfeC-like"/>
</dbReference>
<name>A0A014NLY6_9GAMM</name>
<dbReference type="SUPFAM" id="SSF46955">
    <property type="entry name" value="Putative DNA-binding domain"/>
    <property type="match status" value="1"/>
</dbReference>
<keyword evidence="2" id="KW-1185">Reference proteome</keyword>
<dbReference type="InterPro" id="IPR036388">
    <property type="entry name" value="WH-like_DNA-bd_sf"/>
</dbReference>
<evidence type="ECO:0000313" key="1">
    <source>
        <dbReference type="EMBL" id="EXU74785.1"/>
    </source>
</evidence>
<dbReference type="STRING" id="69222.BG55_13640"/>
<sequence length="119" mass="13784">MKKEWLTPEELAQETGFSRQTINKWVKKEQWTTVPKPGVQGGKARMIHIDENVRNFLKSTRHVAEPTATYRVTQNSLPALLMTSIQQMNTEEQEQLYSLLLREGIQGMLLRLDISQSEK</sequence>
<dbReference type="AlphaFoldDB" id="A0A014NLY6"/>
<dbReference type="PATRIC" id="fig|69222.5.peg.2803"/>
<dbReference type="InterPro" id="IPR009061">
    <property type="entry name" value="DNA-bd_dom_put_sf"/>
</dbReference>
<dbReference type="OrthoDB" id="6538337at2"/>
<dbReference type="RefSeq" id="WP_034938239.1">
    <property type="nucleotide sequence ID" value="NZ_JFHN01000053.1"/>
</dbReference>
<evidence type="ECO:0000313" key="2">
    <source>
        <dbReference type="Proteomes" id="UP000019918"/>
    </source>
</evidence>